<comment type="caution">
    <text evidence="2">The sequence shown here is derived from an EMBL/GenBank/DDBJ whole genome shotgun (WGS) entry which is preliminary data.</text>
</comment>
<name>A0AAE0I8C1_9PEZI</name>
<protein>
    <submittedName>
        <fullName evidence="2">Uncharacterized protein</fullName>
    </submittedName>
</protein>
<reference evidence="2" key="1">
    <citation type="journal article" date="2023" name="Mol. Phylogenet. Evol.">
        <title>Genome-scale phylogeny and comparative genomics of the fungal order Sordariales.</title>
        <authorList>
            <person name="Hensen N."/>
            <person name="Bonometti L."/>
            <person name="Westerberg I."/>
            <person name="Brannstrom I.O."/>
            <person name="Guillou S."/>
            <person name="Cros-Aarteil S."/>
            <person name="Calhoun S."/>
            <person name="Haridas S."/>
            <person name="Kuo A."/>
            <person name="Mondo S."/>
            <person name="Pangilinan J."/>
            <person name="Riley R."/>
            <person name="LaButti K."/>
            <person name="Andreopoulos B."/>
            <person name="Lipzen A."/>
            <person name="Chen C."/>
            <person name="Yan M."/>
            <person name="Daum C."/>
            <person name="Ng V."/>
            <person name="Clum A."/>
            <person name="Steindorff A."/>
            <person name="Ohm R.A."/>
            <person name="Martin F."/>
            <person name="Silar P."/>
            <person name="Natvig D.O."/>
            <person name="Lalanne C."/>
            <person name="Gautier V."/>
            <person name="Ament-Velasquez S.L."/>
            <person name="Kruys A."/>
            <person name="Hutchinson M.I."/>
            <person name="Powell A.J."/>
            <person name="Barry K."/>
            <person name="Miller A.N."/>
            <person name="Grigoriev I.V."/>
            <person name="Debuchy R."/>
            <person name="Gladieux P."/>
            <person name="Hiltunen Thoren M."/>
            <person name="Johannesson H."/>
        </authorList>
    </citation>
    <scope>NUCLEOTIDE SEQUENCE</scope>
    <source>
        <strain evidence="2">SMH4131-1</strain>
    </source>
</reference>
<feature type="transmembrane region" description="Helical" evidence="1">
    <location>
        <begin position="12"/>
        <end position="34"/>
    </location>
</feature>
<keyword evidence="1" id="KW-0472">Membrane</keyword>
<dbReference type="AlphaFoldDB" id="A0AAE0I8C1"/>
<accession>A0AAE0I8C1</accession>
<organism evidence="2 3">
    <name type="scientific">Cercophora scortea</name>
    <dbReference type="NCBI Taxonomy" id="314031"/>
    <lineage>
        <taxon>Eukaryota</taxon>
        <taxon>Fungi</taxon>
        <taxon>Dikarya</taxon>
        <taxon>Ascomycota</taxon>
        <taxon>Pezizomycotina</taxon>
        <taxon>Sordariomycetes</taxon>
        <taxon>Sordariomycetidae</taxon>
        <taxon>Sordariales</taxon>
        <taxon>Lasiosphaeriaceae</taxon>
        <taxon>Cercophora</taxon>
    </lineage>
</organism>
<sequence length="177" mass="19801">MAIAFSESVGGVFAQLCFYLIFGGIGCCIAYRAIQRRHAVVRRIYVTQRLLHLPENPCILGDVDPGLPDQHTALIIIYSAINSFFFWLASLCVYSSGISHGGSIFLLALVSFFVLVEWVTFIAFKNRRLKEQLPAVGGGMYYQGLFVTEKQEEGQEPQNLEVDMSKVEIDPSMFACF</sequence>
<keyword evidence="3" id="KW-1185">Reference proteome</keyword>
<evidence type="ECO:0000256" key="1">
    <source>
        <dbReference type="SAM" id="Phobius"/>
    </source>
</evidence>
<dbReference type="Proteomes" id="UP001286456">
    <property type="component" value="Unassembled WGS sequence"/>
</dbReference>
<evidence type="ECO:0000313" key="3">
    <source>
        <dbReference type="Proteomes" id="UP001286456"/>
    </source>
</evidence>
<feature type="transmembrane region" description="Helical" evidence="1">
    <location>
        <begin position="104"/>
        <end position="124"/>
    </location>
</feature>
<evidence type="ECO:0000313" key="2">
    <source>
        <dbReference type="EMBL" id="KAK3320469.1"/>
    </source>
</evidence>
<dbReference type="EMBL" id="JAUEPO010000005">
    <property type="protein sequence ID" value="KAK3320469.1"/>
    <property type="molecule type" value="Genomic_DNA"/>
</dbReference>
<gene>
    <name evidence="2" type="ORF">B0T19DRAFT_465232</name>
</gene>
<keyword evidence="1" id="KW-0812">Transmembrane</keyword>
<keyword evidence="1" id="KW-1133">Transmembrane helix</keyword>
<proteinExistence type="predicted"/>
<feature type="transmembrane region" description="Helical" evidence="1">
    <location>
        <begin position="75"/>
        <end position="98"/>
    </location>
</feature>
<reference evidence="2" key="2">
    <citation type="submission" date="2023-06" db="EMBL/GenBank/DDBJ databases">
        <authorList>
            <consortium name="Lawrence Berkeley National Laboratory"/>
            <person name="Haridas S."/>
            <person name="Hensen N."/>
            <person name="Bonometti L."/>
            <person name="Westerberg I."/>
            <person name="Brannstrom I.O."/>
            <person name="Guillou S."/>
            <person name="Cros-Aarteil S."/>
            <person name="Calhoun S."/>
            <person name="Kuo A."/>
            <person name="Mondo S."/>
            <person name="Pangilinan J."/>
            <person name="Riley R."/>
            <person name="Labutti K."/>
            <person name="Andreopoulos B."/>
            <person name="Lipzen A."/>
            <person name="Chen C."/>
            <person name="Yanf M."/>
            <person name="Daum C."/>
            <person name="Ng V."/>
            <person name="Clum A."/>
            <person name="Steindorff A."/>
            <person name="Ohm R."/>
            <person name="Martin F."/>
            <person name="Silar P."/>
            <person name="Natvig D."/>
            <person name="Lalanne C."/>
            <person name="Gautier V."/>
            <person name="Ament-Velasquez S.L."/>
            <person name="Kruys A."/>
            <person name="Hutchinson M.I."/>
            <person name="Powell A.J."/>
            <person name="Barry K."/>
            <person name="Miller A.N."/>
            <person name="Grigoriev I.V."/>
            <person name="Debuchy R."/>
            <person name="Gladieux P."/>
            <person name="Thoren M.H."/>
            <person name="Johannesson H."/>
        </authorList>
    </citation>
    <scope>NUCLEOTIDE SEQUENCE</scope>
    <source>
        <strain evidence="2">SMH4131-1</strain>
    </source>
</reference>